<feature type="domain" description="YMGG-like Gly-zipper" evidence="1">
    <location>
        <begin position="33"/>
        <end position="75"/>
    </location>
</feature>
<proteinExistence type="predicted"/>
<dbReference type="EMBL" id="JACHXV010000002">
    <property type="protein sequence ID" value="MBB3172824.1"/>
    <property type="molecule type" value="Genomic_DNA"/>
</dbReference>
<dbReference type="Pfam" id="PF13441">
    <property type="entry name" value="Gly-zipper_YMGG"/>
    <property type="match status" value="1"/>
</dbReference>
<gene>
    <name evidence="2" type="ORF">FHR90_000638</name>
</gene>
<dbReference type="Proteomes" id="UP000557688">
    <property type="component" value="Unassembled WGS sequence"/>
</dbReference>
<evidence type="ECO:0000259" key="1">
    <source>
        <dbReference type="Pfam" id="PF13441"/>
    </source>
</evidence>
<organism evidence="2 3">
    <name type="scientific">Endobacter medicaginis</name>
    <dbReference type="NCBI Taxonomy" id="1181271"/>
    <lineage>
        <taxon>Bacteria</taxon>
        <taxon>Pseudomonadati</taxon>
        <taxon>Pseudomonadota</taxon>
        <taxon>Alphaproteobacteria</taxon>
        <taxon>Acetobacterales</taxon>
        <taxon>Acetobacteraceae</taxon>
        <taxon>Endobacter</taxon>
    </lineage>
</organism>
<dbReference type="RefSeq" id="WP_183274739.1">
    <property type="nucleotide sequence ID" value="NZ_JACHXV010000002.1"/>
</dbReference>
<accession>A0A839UWS7</accession>
<comment type="caution">
    <text evidence="2">The sequence shown here is derived from an EMBL/GenBank/DDBJ whole genome shotgun (WGS) entry which is preliminary data.</text>
</comment>
<evidence type="ECO:0000313" key="3">
    <source>
        <dbReference type="Proteomes" id="UP000557688"/>
    </source>
</evidence>
<protein>
    <recommendedName>
        <fullName evidence="1">YMGG-like Gly-zipper domain-containing protein</fullName>
    </recommendedName>
</protein>
<sequence length="94" mass="8801">MKRNPLLRLGVAPLALAGALGIAGCTNPYDPGQRAVGGGLIGAGTGAAIGALAGGGHGAAIGALVGGGVGAAGGAVTTPQAPRQGYYRQNGYGY</sequence>
<dbReference type="InterPro" id="IPR027367">
    <property type="entry name" value="Gly-zipper_YMGG"/>
</dbReference>
<evidence type="ECO:0000313" key="2">
    <source>
        <dbReference type="EMBL" id="MBB3172824.1"/>
    </source>
</evidence>
<name>A0A839UWS7_9PROT</name>
<keyword evidence="3" id="KW-1185">Reference proteome</keyword>
<dbReference type="PROSITE" id="PS51257">
    <property type="entry name" value="PROKAR_LIPOPROTEIN"/>
    <property type="match status" value="1"/>
</dbReference>
<reference evidence="2 3" key="1">
    <citation type="submission" date="2020-08" db="EMBL/GenBank/DDBJ databases">
        <title>Genomic Encyclopedia of Type Strains, Phase III (KMG-III): the genomes of soil and plant-associated and newly described type strains.</title>
        <authorList>
            <person name="Whitman W."/>
        </authorList>
    </citation>
    <scope>NUCLEOTIDE SEQUENCE [LARGE SCALE GENOMIC DNA]</scope>
    <source>
        <strain evidence="2 3">CECT 8088</strain>
    </source>
</reference>
<dbReference type="AlphaFoldDB" id="A0A839UWS7"/>